<keyword evidence="5 15" id="KW-0963">Cytoplasm</keyword>
<keyword evidence="13 15" id="KW-0811">Translocation</keyword>
<accession>A0A023E0P8</accession>
<dbReference type="Pfam" id="PF21090">
    <property type="entry name" value="P-loop_SecA"/>
    <property type="match status" value="1"/>
</dbReference>
<evidence type="ECO:0000256" key="7">
    <source>
        <dbReference type="ARBA" id="ARBA00022723"/>
    </source>
</evidence>
<dbReference type="GO" id="GO:0005886">
    <property type="term" value="C:plasma membrane"/>
    <property type="evidence" value="ECO:0007669"/>
    <property type="project" value="UniProtKB-SubCell"/>
</dbReference>
<evidence type="ECO:0000256" key="4">
    <source>
        <dbReference type="ARBA" id="ARBA00022475"/>
    </source>
</evidence>
<dbReference type="Gene3D" id="3.90.1440.10">
    <property type="entry name" value="SecA, preprotein cross-linking domain"/>
    <property type="match status" value="1"/>
</dbReference>
<dbReference type="InterPro" id="IPR011115">
    <property type="entry name" value="SecA_DEAD"/>
</dbReference>
<dbReference type="InterPro" id="IPR020937">
    <property type="entry name" value="SecA_CS"/>
</dbReference>
<evidence type="ECO:0000256" key="18">
    <source>
        <dbReference type="SAM" id="MobiDB-lite"/>
    </source>
</evidence>
<dbReference type="InterPro" id="IPR044722">
    <property type="entry name" value="SecA_SF2_C"/>
</dbReference>
<dbReference type="SMART" id="SM00957">
    <property type="entry name" value="SecA_DEAD"/>
    <property type="match status" value="1"/>
</dbReference>
<keyword evidence="11 15" id="KW-0653">Protein transport</keyword>
<feature type="domain" description="SecA family profile" evidence="21">
    <location>
        <begin position="8"/>
        <end position="617"/>
    </location>
</feature>
<keyword evidence="23" id="KW-1185">Reference proteome</keyword>
<dbReference type="GO" id="GO:0005829">
    <property type="term" value="C:cytosol"/>
    <property type="evidence" value="ECO:0007669"/>
    <property type="project" value="TreeGrafter"/>
</dbReference>
<dbReference type="InterPro" id="IPR011130">
    <property type="entry name" value="SecA_preprotein_X-link_dom"/>
</dbReference>
<dbReference type="Proteomes" id="UP000024842">
    <property type="component" value="Unassembled WGS sequence"/>
</dbReference>
<dbReference type="SUPFAM" id="SSF52540">
    <property type="entry name" value="P-loop containing nucleoside triphosphate hydrolases"/>
    <property type="match status" value="2"/>
</dbReference>
<keyword evidence="7" id="KW-0479">Metal-binding</keyword>
<feature type="binding site" evidence="15">
    <location>
        <begin position="110"/>
        <end position="114"/>
    </location>
    <ligand>
        <name>ATP</name>
        <dbReference type="ChEBI" id="CHEBI:30616"/>
    </ligand>
</feature>
<dbReference type="InterPro" id="IPR036266">
    <property type="entry name" value="SecA_Wing/Scaffold_sf"/>
</dbReference>
<feature type="binding site" evidence="15">
    <location>
        <position position="92"/>
    </location>
    <ligand>
        <name>ATP</name>
        <dbReference type="ChEBI" id="CHEBI:30616"/>
    </ligand>
</feature>
<evidence type="ECO:0000256" key="8">
    <source>
        <dbReference type="ARBA" id="ARBA00022741"/>
    </source>
</evidence>
<evidence type="ECO:0000256" key="10">
    <source>
        <dbReference type="ARBA" id="ARBA00022840"/>
    </source>
</evidence>
<evidence type="ECO:0000313" key="22">
    <source>
        <dbReference type="EMBL" id="GAJ46637.1"/>
    </source>
</evidence>
<dbReference type="OrthoDB" id="9805579at2"/>
<evidence type="ECO:0000256" key="2">
    <source>
        <dbReference type="ARBA" id="ARBA00007650"/>
    </source>
</evidence>
<dbReference type="Gene3D" id="1.10.3060.10">
    <property type="entry name" value="Helical scaffold and wing domains of SecA"/>
    <property type="match status" value="1"/>
</dbReference>
<evidence type="ECO:0000256" key="1">
    <source>
        <dbReference type="ARBA" id="ARBA00001947"/>
    </source>
</evidence>
<dbReference type="InterPro" id="IPR027417">
    <property type="entry name" value="P-loop_NTPase"/>
</dbReference>
<organism evidence="22 23">
    <name type="scientific">Holospora elegans E1</name>
    <dbReference type="NCBI Taxonomy" id="1427503"/>
    <lineage>
        <taxon>Bacteria</taxon>
        <taxon>Pseudomonadati</taxon>
        <taxon>Pseudomonadota</taxon>
        <taxon>Alphaproteobacteria</taxon>
        <taxon>Holosporales</taxon>
        <taxon>Holosporaceae</taxon>
        <taxon>Holospora</taxon>
    </lineage>
</organism>
<comment type="subcellular location">
    <subcellularLocation>
        <location evidence="15">Cell membrane</location>
        <topology evidence="15">Peripheral membrane protein</topology>
        <orientation evidence="15">Cytoplasmic side</orientation>
    </subcellularLocation>
    <subcellularLocation>
        <location evidence="15">Cytoplasm</location>
    </subcellularLocation>
    <text evidence="15">Distribution is 50-50.</text>
</comment>
<evidence type="ECO:0000259" key="20">
    <source>
        <dbReference type="PROSITE" id="PS51194"/>
    </source>
</evidence>
<feature type="binding site" evidence="15">
    <location>
        <position position="504"/>
    </location>
    <ligand>
        <name>ATP</name>
        <dbReference type="ChEBI" id="CHEBI:30616"/>
    </ligand>
</feature>
<dbReference type="InterPro" id="IPR001650">
    <property type="entry name" value="Helicase_C-like"/>
</dbReference>
<evidence type="ECO:0000313" key="23">
    <source>
        <dbReference type="Proteomes" id="UP000024842"/>
    </source>
</evidence>
<dbReference type="InterPro" id="IPR014018">
    <property type="entry name" value="SecA_motor_DEAD"/>
</dbReference>
<dbReference type="CDD" id="cd17928">
    <property type="entry name" value="DEXDc_SecA"/>
    <property type="match status" value="1"/>
</dbReference>
<proteinExistence type="inferred from homology"/>
<dbReference type="Pfam" id="PF01043">
    <property type="entry name" value="SecA_PP_bind"/>
    <property type="match status" value="1"/>
</dbReference>
<name>A0A023E0P8_9PROT</name>
<dbReference type="NCBIfam" id="NF009538">
    <property type="entry name" value="PRK12904.1"/>
    <property type="match status" value="1"/>
</dbReference>
<feature type="compositionally biased region" description="Polar residues" evidence="18">
    <location>
        <begin position="894"/>
        <end position="911"/>
    </location>
</feature>
<dbReference type="STRING" id="1427503.HE1_00974"/>
<dbReference type="FunFam" id="3.40.50.300:FF:000113">
    <property type="entry name" value="Preprotein translocase subunit SecA"/>
    <property type="match status" value="1"/>
</dbReference>
<evidence type="ECO:0000256" key="12">
    <source>
        <dbReference type="ARBA" id="ARBA00022967"/>
    </source>
</evidence>
<keyword evidence="3 15" id="KW-0813">Transport</keyword>
<dbReference type="SMART" id="SM00958">
    <property type="entry name" value="SecA_PP_bind"/>
    <property type="match status" value="1"/>
</dbReference>
<comment type="function">
    <text evidence="15">Part of the Sec protein translocase complex. Interacts with the SecYEG preprotein conducting channel. Has a central role in coupling the hydrolysis of ATP to the transfer of proteins into and across the cell membrane, serving both as a receptor for the preprotein-SecB complex and as an ATP-driven molecular motor driving the stepwise translocation of polypeptide chains across the membrane.</text>
</comment>
<evidence type="ECO:0000259" key="21">
    <source>
        <dbReference type="PROSITE" id="PS51196"/>
    </source>
</evidence>
<dbReference type="PANTHER" id="PTHR30612:SF0">
    <property type="entry name" value="CHLOROPLAST PROTEIN-TRANSPORTING ATPASE"/>
    <property type="match status" value="1"/>
</dbReference>
<dbReference type="HAMAP" id="MF_01382">
    <property type="entry name" value="SecA"/>
    <property type="match status" value="1"/>
</dbReference>
<evidence type="ECO:0000256" key="6">
    <source>
        <dbReference type="ARBA" id="ARBA00022519"/>
    </source>
</evidence>
<evidence type="ECO:0000256" key="3">
    <source>
        <dbReference type="ARBA" id="ARBA00022448"/>
    </source>
</evidence>
<dbReference type="InterPro" id="IPR036670">
    <property type="entry name" value="SecA_X-link_sf"/>
</dbReference>
<dbReference type="PROSITE" id="PS01312">
    <property type="entry name" value="SECA"/>
    <property type="match status" value="1"/>
</dbReference>
<dbReference type="InterPro" id="IPR011116">
    <property type="entry name" value="SecA_Wing/Scaffold"/>
</dbReference>
<dbReference type="EMBL" id="BAUP01000124">
    <property type="protein sequence ID" value="GAJ46637.1"/>
    <property type="molecule type" value="Genomic_DNA"/>
</dbReference>
<dbReference type="InterPro" id="IPR000185">
    <property type="entry name" value="SecA"/>
</dbReference>
<dbReference type="Pfam" id="PF02810">
    <property type="entry name" value="SEC-C"/>
    <property type="match status" value="1"/>
</dbReference>
<dbReference type="InterPro" id="IPR014001">
    <property type="entry name" value="Helicase_ATP-bd"/>
</dbReference>
<dbReference type="SUPFAM" id="SSF81886">
    <property type="entry name" value="Helical scaffold and wing domains of SecA"/>
    <property type="match status" value="1"/>
</dbReference>
<dbReference type="GO" id="GO:0031522">
    <property type="term" value="C:cell envelope Sec protein transport complex"/>
    <property type="evidence" value="ECO:0007669"/>
    <property type="project" value="UniProtKB-ARBA"/>
</dbReference>
<dbReference type="GO" id="GO:0017038">
    <property type="term" value="P:protein import"/>
    <property type="evidence" value="ECO:0007669"/>
    <property type="project" value="InterPro"/>
</dbReference>
<sequence>MWKTLHQQFINFFKKNHRSLKILQSLHKIVADINALEAQMKALSNEALQQKTKEFKNRLQEGASLDSLLCEAFAVVREASVRTLGMRHFDVQLLGGAALHKGMIAEMKTGEGKTLASTAPVYLNALTEEGVHIVTVNDYLANRDASTLRPLYSFLGLSVGCVTSDMPSYEKPQAYRCDITYGTNNEFGFDFLRDNMKTRLEDQVQRGHHFAIIDEVDSILIDEARTPLIISGPSEDSSQLYQVIDQVVAKLLPEHYEKDEKQKNISFTEQGWKTVEHLIQESNIVQEATLFDAKNTMLVHHLNQALKARFMFEKNIDYIVHNEEVIIIDEFTGRMKKGSRYSDGLHQALEAKEGVEIEPENQTLASITFQNYFLMYKKLAGMTGTAMTESAEFQETYSLPVVCIPTHRSVRRNDLDDEIFATFSGKIKAVVQLVNECRQRQQPVLVGTSSIEKSEIFSNAFKQAGIPHHVLNARHHEQEAAIIERAGLPGAVTIATNMAGRGTDIQLGGAIGSELALLLKNIEDQEVIHRIEQEVREKVQERKEIAIQAGGLYIVGTERHESRRIDNQLRGRSGRQGDPGTSKFFISLEDDLMRVFGSNIEFVKRSFLKDNQDDSVPVTHPWLTRNIEKAQGRVEAQHFERRKQLLRYAQVLNEHRKVIYETRNDLLREKALEVFQDTQEALVHNFISYYTDPKKLPDFWEISTLKESIKRVFQIEVDIQQWIEQEVLSPDILEERILSCIEHAYQKQTEILDTELVQYMVQNILLQTLDQEWTKHLNVMSHLREGIHLRSYGQKDPLNEYKKESFTLFKHMILEWQERSLTQFYNIDPSKLLEKWNSMYDDDMDEKDELIEGAEEKDLDNFYFEHSPEEISPKETRKKVEQDDEKPDLDIGNTKDQAPDYSSVSRNSPCPCQSGRRYKHCHGSMEEDAFL</sequence>
<evidence type="ECO:0000256" key="17">
    <source>
        <dbReference type="SAM" id="Coils"/>
    </source>
</evidence>
<dbReference type="Pfam" id="PF07516">
    <property type="entry name" value="SecA_SW"/>
    <property type="match status" value="1"/>
</dbReference>
<dbReference type="FunFam" id="3.90.1440.10:FF:000001">
    <property type="entry name" value="Preprotein translocase subunit SecA"/>
    <property type="match status" value="1"/>
</dbReference>
<evidence type="ECO:0000256" key="9">
    <source>
        <dbReference type="ARBA" id="ARBA00022833"/>
    </source>
</evidence>
<dbReference type="SUPFAM" id="SSF81767">
    <property type="entry name" value="Pre-protein crosslinking domain of SecA"/>
    <property type="match status" value="1"/>
</dbReference>
<protein>
    <recommendedName>
        <fullName evidence="15 16">Protein translocase subunit SecA</fullName>
        <ecNumber evidence="15">7.4.2.8</ecNumber>
    </recommendedName>
</protein>
<keyword evidence="14 15" id="KW-0472">Membrane</keyword>
<gene>
    <name evidence="15" type="primary">secA</name>
    <name evidence="22" type="ORF">HE1_00974</name>
</gene>
<evidence type="ECO:0000256" key="15">
    <source>
        <dbReference type="HAMAP-Rule" id="MF_01382"/>
    </source>
</evidence>
<dbReference type="PRINTS" id="PR00906">
    <property type="entry name" value="SECA"/>
</dbReference>
<dbReference type="GO" id="GO:0006605">
    <property type="term" value="P:protein targeting"/>
    <property type="evidence" value="ECO:0007669"/>
    <property type="project" value="UniProtKB-UniRule"/>
</dbReference>
<dbReference type="CDD" id="cd18803">
    <property type="entry name" value="SF2_C_secA"/>
    <property type="match status" value="1"/>
</dbReference>
<keyword evidence="17" id="KW-0175">Coiled coil</keyword>
<dbReference type="RefSeq" id="WP_006303653.1">
    <property type="nucleotide sequence ID" value="NZ_BAUP01000124.1"/>
</dbReference>
<dbReference type="PANTHER" id="PTHR30612">
    <property type="entry name" value="SECA INNER MEMBRANE COMPONENT OF SEC PROTEIN SECRETION SYSTEM"/>
    <property type="match status" value="1"/>
</dbReference>
<dbReference type="GO" id="GO:0046872">
    <property type="term" value="F:metal ion binding"/>
    <property type="evidence" value="ECO:0007669"/>
    <property type="project" value="UniProtKB-KW"/>
</dbReference>
<dbReference type="PROSITE" id="PS51196">
    <property type="entry name" value="SECA_MOTOR_DEAD"/>
    <property type="match status" value="1"/>
</dbReference>
<dbReference type="GO" id="GO:0043952">
    <property type="term" value="P:protein transport by the Sec complex"/>
    <property type="evidence" value="ECO:0007669"/>
    <property type="project" value="TreeGrafter"/>
</dbReference>
<dbReference type="PROSITE" id="PS51192">
    <property type="entry name" value="HELICASE_ATP_BIND_1"/>
    <property type="match status" value="1"/>
</dbReference>
<reference evidence="22 23" key="1">
    <citation type="journal article" date="2014" name="FEMS Microbiol. Lett.">
        <title>Draft genome sequences of three Holospora species (Holospora obtusa, Holospora undulata, and Holospora elegans), endonuclear symbiotic bacteria of the ciliate Paramecium caudatum.</title>
        <authorList>
            <person name="Dohra H."/>
            <person name="Tanaka K."/>
            <person name="Suzuki T."/>
            <person name="Fujishima M."/>
            <person name="Suzuki H."/>
        </authorList>
    </citation>
    <scope>NUCLEOTIDE SEQUENCE [LARGE SCALE GENOMIC DNA]</scope>
    <source>
        <strain evidence="22 23">E1</strain>
    </source>
</reference>
<dbReference type="InterPro" id="IPR004027">
    <property type="entry name" value="SEC_C_motif"/>
</dbReference>
<dbReference type="GO" id="GO:0065002">
    <property type="term" value="P:intracellular protein transmembrane transport"/>
    <property type="evidence" value="ECO:0007669"/>
    <property type="project" value="UniProtKB-UniRule"/>
</dbReference>
<dbReference type="EC" id="7.4.2.8" evidence="15"/>
<keyword evidence="6" id="KW-0997">Cell inner membrane</keyword>
<feature type="region of interest" description="Disordered" evidence="18">
    <location>
        <begin position="863"/>
        <end position="918"/>
    </location>
</feature>
<keyword evidence="4 15" id="KW-1003">Cell membrane</keyword>
<comment type="similarity">
    <text evidence="2 15 16">Belongs to the SecA family.</text>
</comment>
<dbReference type="Pfam" id="PF07517">
    <property type="entry name" value="SecA_DEAD"/>
    <property type="match status" value="1"/>
</dbReference>
<evidence type="ECO:0000256" key="13">
    <source>
        <dbReference type="ARBA" id="ARBA00023010"/>
    </source>
</evidence>
<dbReference type="Gene3D" id="3.40.50.300">
    <property type="entry name" value="P-loop containing nucleotide triphosphate hydrolases"/>
    <property type="match status" value="2"/>
</dbReference>
<dbReference type="PROSITE" id="PS51194">
    <property type="entry name" value="HELICASE_CTER"/>
    <property type="match status" value="1"/>
</dbReference>
<dbReference type="GO" id="GO:0005524">
    <property type="term" value="F:ATP binding"/>
    <property type="evidence" value="ECO:0007669"/>
    <property type="project" value="UniProtKB-UniRule"/>
</dbReference>
<keyword evidence="8 15" id="KW-0547">Nucleotide-binding</keyword>
<evidence type="ECO:0000256" key="14">
    <source>
        <dbReference type="ARBA" id="ARBA00023136"/>
    </source>
</evidence>
<evidence type="ECO:0000256" key="5">
    <source>
        <dbReference type="ARBA" id="ARBA00022490"/>
    </source>
</evidence>
<dbReference type="AlphaFoldDB" id="A0A023E0P8"/>
<evidence type="ECO:0000256" key="16">
    <source>
        <dbReference type="RuleBase" id="RU003874"/>
    </source>
</evidence>
<keyword evidence="10 15" id="KW-0067">ATP-binding</keyword>
<keyword evidence="9" id="KW-0862">Zinc</keyword>
<feature type="domain" description="Helicase C-terminal" evidence="20">
    <location>
        <begin position="429"/>
        <end position="624"/>
    </location>
</feature>
<feature type="domain" description="Helicase ATP-binding" evidence="19">
    <location>
        <begin position="94"/>
        <end position="252"/>
    </location>
</feature>
<feature type="coiled-coil region" evidence="17">
    <location>
        <begin position="26"/>
        <end position="53"/>
    </location>
</feature>
<feature type="compositionally biased region" description="Basic and acidic residues" evidence="18">
    <location>
        <begin position="866"/>
        <end position="881"/>
    </location>
</feature>
<dbReference type="Gene3D" id="3.10.450.50">
    <property type="match status" value="1"/>
</dbReference>
<evidence type="ECO:0000256" key="11">
    <source>
        <dbReference type="ARBA" id="ARBA00022927"/>
    </source>
</evidence>
<comment type="caution">
    <text evidence="22">The sequence shown here is derived from an EMBL/GenBank/DDBJ whole genome shotgun (WGS) entry which is preliminary data.</text>
</comment>
<comment type="subunit">
    <text evidence="15">Monomer and homodimer. Part of the essential Sec protein translocation apparatus which comprises SecA, SecYEG and auxiliary proteins SecDF-YajC and YidC.</text>
</comment>
<keyword evidence="12 15" id="KW-1278">Translocase</keyword>
<dbReference type="GO" id="GO:0008564">
    <property type="term" value="F:protein-exporting ATPase activity"/>
    <property type="evidence" value="ECO:0007669"/>
    <property type="project" value="UniProtKB-EC"/>
</dbReference>
<evidence type="ECO:0000259" key="19">
    <source>
        <dbReference type="PROSITE" id="PS51192"/>
    </source>
</evidence>
<comment type="cofactor">
    <cofactor evidence="1">
        <name>Zn(2+)</name>
        <dbReference type="ChEBI" id="CHEBI:29105"/>
    </cofactor>
</comment>
<dbReference type="NCBIfam" id="TIGR00963">
    <property type="entry name" value="secA"/>
    <property type="match status" value="1"/>
</dbReference>
<comment type="catalytic activity">
    <reaction evidence="15">
        <text>ATP + H2O + cellular proteinSide 1 = ADP + phosphate + cellular proteinSide 2.</text>
        <dbReference type="EC" id="7.4.2.8"/>
    </reaction>
</comment>